<protein>
    <submittedName>
        <fullName evidence="4">Hydroxypyruvate isomerase</fullName>
        <ecNumber evidence="4">5.3.1.22</ecNumber>
    </submittedName>
</protein>
<evidence type="ECO:0000313" key="5">
    <source>
        <dbReference type="Proteomes" id="UP001237448"/>
    </source>
</evidence>
<dbReference type="PANTHER" id="PTHR43489:SF6">
    <property type="entry name" value="HYDROXYPYRUVATE ISOMERASE-RELATED"/>
    <property type="match status" value="1"/>
</dbReference>
<evidence type="ECO:0000256" key="1">
    <source>
        <dbReference type="ARBA" id="ARBA00023235"/>
    </source>
</evidence>
<organism evidence="4 5">
    <name type="scientific">Labrys monachus</name>
    <dbReference type="NCBI Taxonomy" id="217067"/>
    <lineage>
        <taxon>Bacteria</taxon>
        <taxon>Pseudomonadati</taxon>
        <taxon>Pseudomonadota</taxon>
        <taxon>Alphaproteobacteria</taxon>
        <taxon>Hyphomicrobiales</taxon>
        <taxon>Xanthobacteraceae</taxon>
        <taxon>Labrys</taxon>
    </lineage>
</organism>
<accession>A0ABU0FB88</accession>
<dbReference type="EMBL" id="JAUSVK010000001">
    <property type="protein sequence ID" value="MDQ0391886.1"/>
    <property type="molecule type" value="Genomic_DNA"/>
</dbReference>
<keyword evidence="5" id="KW-1185">Reference proteome</keyword>
<dbReference type="GO" id="GO:0008903">
    <property type="term" value="F:hydroxypyruvate isomerase activity"/>
    <property type="evidence" value="ECO:0007669"/>
    <property type="project" value="UniProtKB-EC"/>
</dbReference>
<reference evidence="4 5" key="1">
    <citation type="submission" date="2023-07" db="EMBL/GenBank/DDBJ databases">
        <title>Genomic Encyclopedia of Type Strains, Phase IV (KMG-IV): sequencing the most valuable type-strain genomes for metagenomic binning, comparative biology and taxonomic classification.</title>
        <authorList>
            <person name="Goeker M."/>
        </authorList>
    </citation>
    <scope>NUCLEOTIDE SEQUENCE [LARGE SCALE GENOMIC DNA]</scope>
    <source>
        <strain evidence="4 5">DSM 5896</strain>
    </source>
</reference>
<comment type="similarity">
    <text evidence="2">Belongs to the hyi family.</text>
</comment>
<gene>
    <name evidence="4" type="ORF">J3R73_001678</name>
</gene>
<comment type="caution">
    <text evidence="4">The sequence shown here is derived from an EMBL/GenBank/DDBJ whole genome shotgun (WGS) entry which is preliminary data.</text>
</comment>
<dbReference type="InterPro" id="IPR036237">
    <property type="entry name" value="Xyl_isomerase-like_sf"/>
</dbReference>
<dbReference type="InterPro" id="IPR050417">
    <property type="entry name" value="Sugar_Epim/Isomerase"/>
</dbReference>
<dbReference type="PIRSF" id="PIRSF006241">
    <property type="entry name" value="HyI"/>
    <property type="match status" value="1"/>
</dbReference>
<dbReference type="Pfam" id="PF01261">
    <property type="entry name" value="AP_endonuc_2"/>
    <property type="match status" value="1"/>
</dbReference>
<dbReference type="EC" id="5.3.1.22" evidence="4"/>
<proteinExistence type="inferred from homology"/>
<name>A0ABU0FB88_9HYPH</name>
<dbReference type="Gene3D" id="3.20.20.150">
    <property type="entry name" value="Divalent-metal-dependent TIM barrel enzymes"/>
    <property type="match status" value="1"/>
</dbReference>
<keyword evidence="1 2" id="KW-0413">Isomerase</keyword>
<dbReference type="RefSeq" id="WP_307424928.1">
    <property type="nucleotide sequence ID" value="NZ_JAUSVK010000001.1"/>
</dbReference>
<dbReference type="PANTHER" id="PTHR43489">
    <property type="entry name" value="ISOMERASE"/>
    <property type="match status" value="1"/>
</dbReference>
<dbReference type="InterPro" id="IPR026040">
    <property type="entry name" value="HyI-like"/>
</dbReference>
<evidence type="ECO:0000313" key="4">
    <source>
        <dbReference type="EMBL" id="MDQ0391886.1"/>
    </source>
</evidence>
<sequence length="257" mass="27856">MPKFSANLGFLWPDRPVLDRIAAAADAGFKAVEFHWPFDVPAEALGDACRRRGLVLLGLNTSPGDLSKGDFGLGAVEGREADFEKALDQAVGYARVAGLSSLHVMAGVPAGPRERARAVFVDNLRKAVRKAPDLTLLLEPINQRDKPGYFYSTIEEAASLIEEIGAPNLRIMFDVYHVGVSQGDVLKRLERFLPMIGHIQIAAVPSRAEPDEGEIAYGAVLAEIDRLGYAGWVGCEYKPRAGTDEGLAWVKTLNVSL</sequence>
<dbReference type="Proteomes" id="UP001237448">
    <property type="component" value="Unassembled WGS sequence"/>
</dbReference>
<evidence type="ECO:0000256" key="2">
    <source>
        <dbReference type="PIRNR" id="PIRNR006241"/>
    </source>
</evidence>
<dbReference type="SUPFAM" id="SSF51658">
    <property type="entry name" value="Xylose isomerase-like"/>
    <property type="match status" value="1"/>
</dbReference>
<feature type="domain" description="Xylose isomerase-like TIM barrel" evidence="3">
    <location>
        <begin position="21"/>
        <end position="252"/>
    </location>
</feature>
<dbReference type="InterPro" id="IPR013022">
    <property type="entry name" value="Xyl_isomerase-like_TIM-brl"/>
</dbReference>
<evidence type="ECO:0000259" key="3">
    <source>
        <dbReference type="Pfam" id="PF01261"/>
    </source>
</evidence>